<dbReference type="PROSITE" id="PS51257">
    <property type="entry name" value="PROKAR_LIPOPROTEIN"/>
    <property type="match status" value="1"/>
</dbReference>
<dbReference type="STRING" id="394193.SAMN04489732_10386"/>
<dbReference type="PANTHER" id="PTHR47197">
    <property type="entry name" value="PROTEIN NIRF"/>
    <property type="match status" value="1"/>
</dbReference>
<dbReference type="AlphaFoldDB" id="A0A1H8U5S3"/>
<keyword evidence="3" id="KW-1185">Reference proteome</keyword>
<reference evidence="2 3" key="1">
    <citation type="submission" date="2016-10" db="EMBL/GenBank/DDBJ databases">
        <authorList>
            <person name="de Groot N.N."/>
        </authorList>
    </citation>
    <scope>NUCLEOTIDE SEQUENCE [LARGE SCALE GENOMIC DNA]</scope>
    <source>
        <strain evidence="2 3">DSM 44993</strain>
    </source>
</reference>
<dbReference type="InterPro" id="IPR051200">
    <property type="entry name" value="Host-pathogen_enzymatic-act"/>
</dbReference>
<keyword evidence="2" id="KW-0238">DNA-binding</keyword>
<keyword evidence="1" id="KW-0732">Signal</keyword>
<evidence type="ECO:0000256" key="1">
    <source>
        <dbReference type="SAM" id="SignalP"/>
    </source>
</evidence>
<dbReference type="InterPro" id="IPR015943">
    <property type="entry name" value="WD40/YVTN_repeat-like_dom_sf"/>
</dbReference>
<accession>A0A1H8U5S3</accession>
<evidence type="ECO:0000313" key="2">
    <source>
        <dbReference type="EMBL" id="SEO98630.1"/>
    </source>
</evidence>
<dbReference type="GO" id="GO:0003677">
    <property type="term" value="F:DNA binding"/>
    <property type="evidence" value="ECO:0007669"/>
    <property type="project" value="UniProtKB-KW"/>
</dbReference>
<dbReference type="OrthoDB" id="4446106at2"/>
<name>A0A1H8U5S3_9PSEU</name>
<dbReference type="InterPro" id="IPR011045">
    <property type="entry name" value="N2O_reductase_N"/>
</dbReference>
<proteinExistence type="predicted"/>
<sequence length="332" mass="33622">MRRLFALLGIGLLATACSTPAPQPPPQLPPAAEPAVAPGLTATPAGVIVQVGDEPEGIVADGVSRRVAVGLRNPDRLGLLDAASGAVVTTVPLPGHLRHLQLAAPGGPVLVPDEDSGRLLTVALPSGKITSSVPTGASPHDATRAADGRVFAANEAGGSVAVVENGKVLHTFTDVTQPAGLAPVGNLVGLVDVRQNDLSVYDAATLTRVARLPAGAGPTHVVADRRGHFVVIDTRGGGVLTFDPAAPAHALGRLALPGTPYGVAYDATRDRLWVTLTAKNQLVGIDLTGPAPRVISTIPTVRQPNTVAVDPATGTRYVTGTANGVVEVIPPS</sequence>
<dbReference type="RefSeq" id="WP_091614922.1">
    <property type="nucleotide sequence ID" value="NZ_FOEF01000003.1"/>
</dbReference>
<feature type="chain" id="PRO_5038938561" evidence="1">
    <location>
        <begin position="22"/>
        <end position="332"/>
    </location>
</feature>
<dbReference type="PANTHER" id="PTHR47197:SF3">
    <property type="entry name" value="DIHYDRO-HEME D1 DEHYDROGENASE"/>
    <property type="match status" value="1"/>
</dbReference>
<feature type="signal peptide" evidence="1">
    <location>
        <begin position="1"/>
        <end position="21"/>
    </location>
</feature>
<dbReference type="Proteomes" id="UP000198582">
    <property type="component" value="Unassembled WGS sequence"/>
</dbReference>
<dbReference type="SUPFAM" id="SSF50974">
    <property type="entry name" value="Nitrous oxide reductase, N-terminal domain"/>
    <property type="match status" value="1"/>
</dbReference>
<dbReference type="EMBL" id="FOEF01000003">
    <property type="protein sequence ID" value="SEO98630.1"/>
    <property type="molecule type" value="Genomic_DNA"/>
</dbReference>
<evidence type="ECO:0000313" key="3">
    <source>
        <dbReference type="Proteomes" id="UP000198582"/>
    </source>
</evidence>
<protein>
    <submittedName>
        <fullName evidence="2">DNA-binding beta-propeller fold protein YncE</fullName>
    </submittedName>
</protein>
<dbReference type="Gene3D" id="2.130.10.10">
    <property type="entry name" value="YVTN repeat-like/Quinoprotein amine dehydrogenase"/>
    <property type="match status" value="2"/>
</dbReference>
<gene>
    <name evidence="2" type="ORF">SAMN04489732_10386</name>
</gene>
<organism evidence="2 3">
    <name type="scientific">Amycolatopsis saalfeldensis</name>
    <dbReference type="NCBI Taxonomy" id="394193"/>
    <lineage>
        <taxon>Bacteria</taxon>
        <taxon>Bacillati</taxon>
        <taxon>Actinomycetota</taxon>
        <taxon>Actinomycetes</taxon>
        <taxon>Pseudonocardiales</taxon>
        <taxon>Pseudonocardiaceae</taxon>
        <taxon>Amycolatopsis</taxon>
    </lineage>
</organism>